<dbReference type="Proteomes" id="UP000052991">
    <property type="component" value="Unassembled WGS sequence"/>
</dbReference>
<dbReference type="PATRIC" id="fig|1360.116.peg.1160"/>
<name>A0A0V8EMF4_LACLL</name>
<comment type="caution">
    <text evidence="1">The sequence shown here is derived from an EMBL/GenBank/DDBJ whole genome shotgun (WGS) entry which is preliminary data.</text>
</comment>
<keyword evidence="1" id="KW-0346">Stress response</keyword>
<accession>A0A0V8EMF4</accession>
<dbReference type="AlphaFoldDB" id="A0A0V8EMF4"/>
<dbReference type="Pfam" id="PF13589">
    <property type="entry name" value="HATPase_c_3"/>
    <property type="match status" value="1"/>
</dbReference>
<proteinExistence type="predicted"/>
<dbReference type="SUPFAM" id="SSF55874">
    <property type="entry name" value="ATPase domain of HSP90 chaperone/DNA topoisomerase II/histidine kinase"/>
    <property type="match status" value="1"/>
</dbReference>
<organism evidence="1 2">
    <name type="scientific">Lactococcus lactis subsp. lactis</name>
    <name type="common">Streptococcus lactis</name>
    <dbReference type="NCBI Taxonomy" id="1360"/>
    <lineage>
        <taxon>Bacteria</taxon>
        <taxon>Bacillati</taxon>
        <taxon>Bacillota</taxon>
        <taxon>Bacilli</taxon>
        <taxon>Lactobacillales</taxon>
        <taxon>Streptococcaceae</taxon>
        <taxon>Lactococcus</taxon>
    </lineage>
</organism>
<evidence type="ECO:0000313" key="1">
    <source>
        <dbReference type="EMBL" id="KSU26872.1"/>
    </source>
</evidence>
<dbReference type="Gene3D" id="3.30.565.10">
    <property type="entry name" value="Histidine kinase-like ATPase, C-terminal domain"/>
    <property type="match status" value="1"/>
</dbReference>
<dbReference type="RefSeq" id="WP_058212912.1">
    <property type="nucleotide sequence ID" value="NZ_LKLW01000087.1"/>
</dbReference>
<protein>
    <submittedName>
        <fullName evidence="1">Heat shock protein G-like protein</fullName>
    </submittedName>
</protein>
<dbReference type="InterPro" id="IPR036890">
    <property type="entry name" value="HATPase_C_sf"/>
</dbReference>
<reference evidence="2" key="1">
    <citation type="submission" date="2015-10" db="EMBL/GenBank/DDBJ databases">
        <title>Draft Genome Sequences of 11 Lactococcus lactis subspecies cremoris strains.</title>
        <authorList>
            <person name="Wels M."/>
            <person name="Backus L."/>
            <person name="Boekhorst J."/>
            <person name="Dijkstra A."/>
            <person name="Beerthuizen M."/>
            <person name="Kelly W."/>
            <person name="Siezen R."/>
            <person name="Bachmann H."/>
            <person name="Van Hijum S."/>
        </authorList>
    </citation>
    <scope>NUCLEOTIDE SEQUENCE [LARGE SCALE GENOMIC DNA]</scope>
    <source>
        <strain evidence="2">N42</strain>
    </source>
</reference>
<evidence type="ECO:0000313" key="2">
    <source>
        <dbReference type="Proteomes" id="UP000052991"/>
    </source>
</evidence>
<sequence>MSKNKLVFSIANNAVTHLGRNLYSSMPPALAELVANSYDAYATEVKIKLCNNNSMIIADNGKGLSFEEFQSKYVTIGNKKQEENIFNDLPKRKPMGEKGIGKLAAFSLGEEYTVYSRTQGASEWLTFTLKYQKMIESGEHCEADVSTVQSLPDELSQFNSYTSGFIVHCKCLRKNPTKATKESTILQLSRRFYLEQENFSVWYDEEEVSLKTNFYYQNLEYLVYFGYTKEEIEDIFNSPEIEKEKFNGEEIISDFIEHKGIKGWIGSVNKPKDLKENTDNIIVYSNGKIADEDILKNKKEARIAKSYIVGEIQANYFSDLDDPITSSRQGLDDSLEEVELFIKHIENIRKYFINKWDDFRKRNMVERLPDRIKKNESYKDWLSNLTSEQQSLNGKLLNLFSSKLDEDESEDSEEVDSMVTSIASVINNIETDELVKTLKNSDDSSSQFQLLAKLMKNVAIKEDLSHAEIIKSRVKIIEQLEKLMEDPTSLEKMFEESLSENPWLINPYWNIDKNNVIESDNLTTQVYQKTEVEGEFKRAFLDILIRVAEEDFPVIVELKKNNPTGHARVTVASMLEQIKKYRKAIQQKCPELKPISDTDIKAVFIITEDAGVVGSGNKIEFEDYEVKLFKDLNIEVVKYNDIIRKSKKMYREHLKLIQEAKIIPNLSKE</sequence>
<gene>
    <name evidence="1" type="ORF">N42_1407</name>
</gene>
<dbReference type="EMBL" id="LKLW01000087">
    <property type="protein sequence ID" value="KSU26872.1"/>
    <property type="molecule type" value="Genomic_DNA"/>
</dbReference>